<evidence type="ECO:0000256" key="7">
    <source>
        <dbReference type="ARBA" id="ARBA00022801"/>
    </source>
</evidence>
<feature type="active site" evidence="11">
    <location>
        <position position="133"/>
    </location>
</feature>
<dbReference type="InterPro" id="IPR006155">
    <property type="entry name" value="Josephin"/>
</dbReference>
<evidence type="ECO:0000256" key="6">
    <source>
        <dbReference type="ARBA" id="ARBA00022786"/>
    </source>
</evidence>
<dbReference type="PANTHER" id="PTHR13291">
    <property type="entry name" value="JOSEPHIN 1, 2"/>
    <property type="match status" value="1"/>
</dbReference>
<evidence type="ECO:0000256" key="11">
    <source>
        <dbReference type="PROSITE-ProRule" id="PRU00331"/>
    </source>
</evidence>
<evidence type="ECO:0000256" key="2">
    <source>
        <dbReference type="ARBA" id="ARBA00004514"/>
    </source>
</evidence>
<evidence type="ECO:0000256" key="5">
    <source>
        <dbReference type="ARBA" id="ARBA00022670"/>
    </source>
</evidence>
<organism evidence="13 14">
    <name type="scientific">Drosophila hydei</name>
    <name type="common">Fruit fly</name>
    <dbReference type="NCBI Taxonomy" id="7224"/>
    <lineage>
        <taxon>Eukaryota</taxon>
        <taxon>Metazoa</taxon>
        <taxon>Ecdysozoa</taxon>
        <taxon>Arthropoda</taxon>
        <taxon>Hexapoda</taxon>
        <taxon>Insecta</taxon>
        <taxon>Pterygota</taxon>
        <taxon>Neoptera</taxon>
        <taxon>Endopterygota</taxon>
        <taxon>Diptera</taxon>
        <taxon>Brachycera</taxon>
        <taxon>Muscomorpha</taxon>
        <taxon>Ephydroidea</taxon>
        <taxon>Drosophilidae</taxon>
        <taxon>Drosophila</taxon>
    </lineage>
</organism>
<sequence>MPTSSVYHEKQMRQLCALHALNNLFQGDQSYTKEELDDICNNLSPNVWINPHRSVLGLGNYDINVIMTALQKRNCEAIWFDKRKDPSIIDLDSIVGFILNIPSDYKFGIITLPLRRRHWIAVRRIGNSYYNLDSKLRQPELLGNEADMLQFLREQLSDEIQQRELFLVLEQRDGEENGQRWIKQTSRNAVV</sequence>
<dbReference type="OrthoDB" id="422700at2759"/>
<dbReference type="InterPro" id="IPR040053">
    <property type="entry name" value="JOSD1/2"/>
</dbReference>
<keyword evidence="13" id="KW-1185">Reference proteome</keyword>
<dbReference type="Proteomes" id="UP000504633">
    <property type="component" value="Unplaced"/>
</dbReference>
<evidence type="ECO:0000256" key="3">
    <source>
        <dbReference type="ARBA" id="ARBA00012759"/>
    </source>
</evidence>
<evidence type="ECO:0000259" key="12">
    <source>
        <dbReference type="PROSITE" id="PS50957"/>
    </source>
</evidence>
<dbReference type="PROSITE" id="PS50957">
    <property type="entry name" value="JOSEPHIN"/>
    <property type="match status" value="1"/>
</dbReference>
<dbReference type="GeneID" id="111600030"/>
<evidence type="ECO:0000256" key="8">
    <source>
        <dbReference type="ARBA" id="ARBA00058284"/>
    </source>
</evidence>
<accession>A0A6J1LUE9</accession>
<dbReference type="GO" id="GO:0004843">
    <property type="term" value="F:cysteine-type deubiquitinase activity"/>
    <property type="evidence" value="ECO:0007669"/>
    <property type="project" value="UniProtKB-EC"/>
</dbReference>
<dbReference type="GO" id="GO:0005829">
    <property type="term" value="C:cytosol"/>
    <property type="evidence" value="ECO:0007669"/>
    <property type="project" value="UniProtKB-SubCell"/>
</dbReference>
<dbReference type="OMA" id="QRNCEAV"/>
<dbReference type="Pfam" id="PF02099">
    <property type="entry name" value="Josephin"/>
    <property type="match status" value="1"/>
</dbReference>
<dbReference type="KEGG" id="dhe:111600030"/>
<keyword evidence="7 11" id="KW-0378">Hydrolase</keyword>
<feature type="active site" evidence="11">
    <location>
        <position position="16"/>
    </location>
</feature>
<evidence type="ECO:0000256" key="9">
    <source>
        <dbReference type="ARBA" id="ARBA00069892"/>
    </source>
</evidence>
<comment type="catalytic activity">
    <reaction evidence="1">
        <text>Thiol-dependent hydrolysis of ester, thioester, amide, peptide and isopeptide bonds formed by the C-terminal Gly of ubiquitin (a 76-residue protein attached to proteins as an intracellular targeting signal).</text>
        <dbReference type="EC" id="3.4.19.12"/>
    </reaction>
</comment>
<keyword evidence="5" id="KW-0645">Protease</keyword>
<dbReference type="GO" id="GO:0016579">
    <property type="term" value="P:protein deubiquitination"/>
    <property type="evidence" value="ECO:0007669"/>
    <property type="project" value="InterPro"/>
</dbReference>
<gene>
    <name evidence="14" type="primary">LOC111600030</name>
</gene>
<evidence type="ECO:0000256" key="1">
    <source>
        <dbReference type="ARBA" id="ARBA00000707"/>
    </source>
</evidence>
<dbReference type="AlphaFoldDB" id="A0A6J1LUE9"/>
<evidence type="ECO:0000256" key="4">
    <source>
        <dbReference type="ARBA" id="ARBA00022490"/>
    </source>
</evidence>
<evidence type="ECO:0000313" key="14">
    <source>
        <dbReference type="RefSeq" id="XP_023171714.1"/>
    </source>
</evidence>
<evidence type="ECO:0000313" key="13">
    <source>
        <dbReference type="Proteomes" id="UP000504633"/>
    </source>
</evidence>
<dbReference type="CTD" id="31560"/>
<dbReference type="SMART" id="SM01246">
    <property type="entry name" value="Josephin"/>
    <property type="match status" value="1"/>
</dbReference>
<dbReference type="PANTHER" id="PTHR13291:SF0">
    <property type="entry name" value="JOSEPHIN-LIKE PROTEIN"/>
    <property type="match status" value="1"/>
</dbReference>
<feature type="active site" evidence="11">
    <location>
        <position position="118"/>
    </location>
</feature>
<dbReference type="RefSeq" id="XP_023171714.1">
    <property type="nucleotide sequence ID" value="XM_023315946.2"/>
</dbReference>
<comment type="subcellular location">
    <subcellularLocation>
        <location evidence="2">Cytoplasm</location>
        <location evidence="2">Cytosol</location>
    </subcellularLocation>
</comment>
<evidence type="ECO:0000256" key="10">
    <source>
        <dbReference type="ARBA" id="ARBA00077222"/>
    </source>
</evidence>
<keyword evidence="4" id="KW-0963">Cytoplasm</keyword>
<comment type="function">
    <text evidence="8">Cleaves 'Lys-63'-linked poly-ubiquitin chains, and with lesser efficiency 'Lys-48'-linked poly-ubiquitin chains (in vitro). May act as a deubiquitinating enzyme.</text>
</comment>
<dbReference type="Gene3D" id="3.90.70.40">
    <property type="match status" value="1"/>
</dbReference>
<keyword evidence="6" id="KW-0833">Ubl conjugation pathway</keyword>
<dbReference type="EC" id="3.4.19.12" evidence="3"/>
<dbReference type="GO" id="GO:0006508">
    <property type="term" value="P:proteolysis"/>
    <property type="evidence" value="ECO:0007669"/>
    <property type="project" value="UniProtKB-KW"/>
</dbReference>
<dbReference type="PRINTS" id="PR01233">
    <property type="entry name" value="JOSEPHIN"/>
</dbReference>
<protein>
    <recommendedName>
        <fullName evidence="9">Josephin-2</fullName>
        <ecNumber evidence="3">3.4.19.12</ecNumber>
    </recommendedName>
    <alternativeName>
        <fullName evidence="10">Josephin domain-containing protein 2</fullName>
    </alternativeName>
</protein>
<name>A0A6J1LUE9_DROHY</name>
<feature type="domain" description="Josephin" evidence="12">
    <location>
        <begin position="3"/>
        <end position="183"/>
    </location>
</feature>
<dbReference type="FunFam" id="3.90.70.40:FF:000003">
    <property type="entry name" value="josephin-2 isoform X1"/>
    <property type="match status" value="1"/>
</dbReference>
<proteinExistence type="predicted"/>
<reference evidence="14" key="1">
    <citation type="submission" date="2025-08" db="UniProtKB">
        <authorList>
            <consortium name="RefSeq"/>
        </authorList>
    </citation>
    <scope>IDENTIFICATION</scope>
    <source>
        <strain evidence="14">15085-1641.00</strain>
        <tissue evidence="14">Whole body</tissue>
    </source>
</reference>